<proteinExistence type="predicted"/>
<dbReference type="SUPFAM" id="SSF48452">
    <property type="entry name" value="TPR-like"/>
    <property type="match status" value="2"/>
</dbReference>
<comment type="caution">
    <text evidence="6">The sequence shown here is derived from an EMBL/GenBank/DDBJ whole genome shotgun (WGS) entry which is preliminary data.</text>
</comment>
<dbReference type="PANTHER" id="PTHR45188">
    <property type="entry name" value="DNAJ PROTEIN P58IPK HOMOLOG"/>
    <property type="match status" value="1"/>
</dbReference>
<feature type="repeat" description="TPR" evidence="3">
    <location>
        <begin position="31"/>
        <end position="64"/>
    </location>
</feature>
<evidence type="ECO:0000313" key="7">
    <source>
        <dbReference type="Proteomes" id="UP000276133"/>
    </source>
</evidence>
<evidence type="ECO:0000256" key="1">
    <source>
        <dbReference type="ARBA" id="ARBA00022737"/>
    </source>
</evidence>
<dbReference type="Pfam" id="PF00515">
    <property type="entry name" value="TPR_1"/>
    <property type="match status" value="2"/>
</dbReference>
<dbReference type="Gene3D" id="1.10.287.110">
    <property type="entry name" value="DnaJ domain"/>
    <property type="match status" value="1"/>
</dbReference>
<dbReference type="SMART" id="SM00028">
    <property type="entry name" value="TPR"/>
    <property type="match status" value="8"/>
</dbReference>
<dbReference type="OrthoDB" id="765884at2759"/>
<protein>
    <submittedName>
        <fullName evidence="6">DnaJ-like protein</fullName>
    </submittedName>
</protein>
<dbReference type="PRINTS" id="PR00625">
    <property type="entry name" value="JDOMAIN"/>
</dbReference>
<dbReference type="Pfam" id="PF00226">
    <property type="entry name" value="DnaJ"/>
    <property type="match status" value="1"/>
</dbReference>
<dbReference type="Gene3D" id="1.25.40.10">
    <property type="entry name" value="Tetratricopeptide repeat domain"/>
    <property type="match status" value="1"/>
</dbReference>
<feature type="repeat" description="TPR" evidence="3">
    <location>
        <begin position="65"/>
        <end position="98"/>
    </location>
</feature>
<feature type="repeat" description="TPR" evidence="3">
    <location>
        <begin position="213"/>
        <end position="246"/>
    </location>
</feature>
<name>A0A3M7QSP9_BRAPC</name>
<dbReference type="PROSITE" id="PS50076">
    <property type="entry name" value="DNAJ_2"/>
    <property type="match status" value="1"/>
</dbReference>
<dbReference type="AlphaFoldDB" id="A0A3M7QSP9"/>
<evidence type="ECO:0000256" key="2">
    <source>
        <dbReference type="ARBA" id="ARBA00022803"/>
    </source>
</evidence>
<keyword evidence="7" id="KW-1185">Reference proteome</keyword>
<dbReference type="InterPro" id="IPR019734">
    <property type="entry name" value="TPR_rpt"/>
</dbReference>
<keyword evidence="1" id="KW-0677">Repeat</keyword>
<dbReference type="Pfam" id="PF07719">
    <property type="entry name" value="TPR_2"/>
    <property type="match status" value="1"/>
</dbReference>
<keyword evidence="2 3" id="KW-0802">TPR repeat</keyword>
<sequence>MVEETQLESQINNQGEPENEKFRDEELETKAEKLKNEGNDAYRNGNYFDAIELYTKSLELFDNNASVYGNRAAAFLMLKKYKESLNDSMKAISLDPEYVKGYLREGKANLFLGDISKAISSLEKAKTLDPSNTSVNEELLKCKAVKNFSDEASFSYEKGDFRKVVYLMDRCLNHSNDCFKFLLLKAECLALLGRYQEAQEIANEIVIKDQKNTDALYVRGMCLYYQGNSEVAFQHFQRVLQYEPDHDKAKVFYKNSKKLQTQKELGNKEFKAGNWKNAYNLYSECLEIDNKNKSINSILYFNRANASFKMNNIDACIDDCSKAIELDSGYLKAYLRRAKCYMETEDFEAAIKDYNQAHKLDKSNKENYRLLKDAEFQLKKSLRKDYYKILGVSKEASEDEIKKAYRKSALMHHPDRFPDATEEIKKQEELKFKEIGEAYTILSDANKKARYDSGQDLEDYSMHDGDQIDPNALFKAFFGNVNGNRSRNGFSGFEFSFG</sequence>
<dbReference type="STRING" id="10195.A0A3M7QSP9"/>
<dbReference type="InterPro" id="IPR013105">
    <property type="entry name" value="TPR_2"/>
</dbReference>
<feature type="domain" description="J" evidence="5">
    <location>
        <begin position="385"/>
        <end position="455"/>
    </location>
</feature>
<feature type="region of interest" description="Disordered" evidence="4">
    <location>
        <begin position="1"/>
        <end position="25"/>
    </location>
</feature>
<evidence type="ECO:0000259" key="5">
    <source>
        <dbReference type="PROSITE" id="PS50076"/>
    </source>
</evidence>
<dbReference type="Pfam" id="PF14559">
    <property type="entry name" value="TPR_19"/>
    <property type="match status" value="1"/>
</dbReference>
<organism evidence="6 7">
    <name type="scientific">Brachionus plicatilis</name>
    <name type="common">Marine rotifer</name>
    <name type="synonym">Brachionus muelleri</name>
    <dbReference type="NCBI Taxonomy" id="10195"/>
    <lineage>
        <taxon>Eukaryota</taxon>
        <taxon>Metazoa</taxon>
        <taxon>Spiralia</taxon>
        <taxon>Gnathifera</taxon>
        <taxon>Rotifera</taxon>
        <taxon>Eurotatoria</taxon>
        <taxon>Monogononta</taxon>
        <taxon>Pseudotrocha</taxon>
        <taxon>Ploima</taxon>
        <taxon>Brachionidae</taxon>
        <taxon>Brachionus</taxon>
    </lineage>
</organism>
<dbReference type="CDD" id="cd06257">
    <property type="entry name" value="DnaJ"/>
    <property type="match status" value="1"/>
</dbReference>
<feature type="compositionally biased region" description="Polar residues" evidence="4">
    <location>
        <begin position="7"/>
        <end position="16"/>
    </location>
</feature>
<feature type="repeat" description="TPR" evidence="3">
    <location>
        <begin position="331"/>
        <end position="364"/>
    </location>
</feature>
<dbReference type="PROSITE" id="PS50005">
    <property type="entry name" value="TPR"/>
    <property type="match status" value="5"/>
</dbReference>
<dbReference type="Pfam" id="PF13181">
    <property type="entry name" value="TPR_8"/>
    <property type="match status" value="2"/>
</dbReference>
<dbReference type="InterPro" id="IPR001623">
    <property type="entry name" value="DnaJ_domain"/>
</dbReference>
<feature type="repeat" description="TPR" evidence="3">
    <location>
        <begin position="99"/>
        <end position="132"/>
    </location>
</feature>
<dbReference type="InterPro" id="IPR036869">
    <property type="entry name" value="J_dom_sf"/>
</dbReference>
<accession>A0A3M7QSP9</accession>
<evidence type="ECO:0000256" key="4">
    <source>
        <dbReference type="SAM" id="MobiDB-lite"/>
    </source>
</evidence>
<dbReference type="Proteomes" id="UP000276133">
    <property type="component" value="Unassembled WGS sequence"/>
</dbReference>
<reference evidence="6 7" key="1">
    <citation type="journal article" date="2018" name="Sci. Rep.">
        <title>Genomic signatures of local adaptation to the degree of environmental predictability in rotifers.</title>
        <authorList>
            <person name="Franch-Gras L."/>
            <person name="Hahn C."/>
            <person name="Garcia-Roger E.M."/>
            <person name="Carmona M.J."/>
            <person name="Serra M."/>
            <person name="Gomez A."/>
        </authorList>
    </citation>
    <scope>NUCLEOTIDE SEQUENCE [LARGE SCALE GENOMIC DNA]</scope>
    <source>
        <strain evidence="6">HYR1</strain>
    </source>
</reference>
<gene>
    <name evidence="6" type="ORF">BpHYR1_032945</name>
</gene>
<dbReference type="PANTHER" id="PTHR45188:SF2">
    <property type="entry name" value="DNAJ HOMOLOG SUBFAMILY C MEMBER 7"/>
    <property type="match status" value="1"/>
</dbReference>
<dbReference type="EMBL" id="REGN01005212">
    <property type="protein sequence ID" value="RNA14303.1"/>
    <property type="molecule type" value="Genomic_DNA"/>
</dbReference>
<dbReference type="InterPro" id="IPR011990">
    <property type="entry name" value="TPR-like_helical_dom_sf"/>
</dbReference>
<dbReference type="SUPFAM" id="SSF46565">
    <property type="entry name" value="Chaperone J-domain"/>
    <property type="match status" value="1"/>
</dbReference>
<evidence type="ECO:0000256" key="3">
    <source>
        <dbReference type="PROSITE-ProRule" id="PRU00339"/>
    </source>
</evidence>
<evidence type="ECO:0000313" key="6">
    <source>
        <dbReference type="EMBL" id="RNA14303.1"/>
    </source>
</evidence>
<dbReference type="SMART" id="SM00271">
    <property type="entry name" value="DnaJ"/>
    <property type="match status" value="1"/>
</dbReference>